<dbReference type="AlphaFoldDB" id="A0A0G0FC66"/>
<evidence type="ECO:0000313" key="1">
    <source>
        <dbReference type="EMBL" id="KKQ16763.1"/>
    </source>
</evidence>
<name>A0A0G0FC66_9BACT</name>
<dbReference type="PANTHER" id="PTHR21666:SF289">
    <property type="entry name" value="L-ALA--D-GLU ENDOPEPTIDASE"/>
    <property type="match status" value="1"/>
</dbReference>
<dbReference type="Proteomes" id="UP000033886">
    <property type="component" value="Unassembled WGS sequence"/>
</dbReference>
<comment type="caution">
    <text evidence="1">The sequence shown here is derived from an EMBL/GenBank/DDBJ whole genome shotgun (WGS) entry which is preliminary data.</text>
</comment>
<gene>
    <name evidence="1" type="ORF">US29_C0019G0011</name>
</gene>
<dbReference type="SUPFAM" id="SSF51261">
    <property type="entry name" value="Duplicated hybrid motif"/>
    <property type="match status" value="1"/>
</dbReference>
<dbReference type="InterPro" id="IPR050570">
    <property type="entry name" value="Cell_wall_metabolism_enzyme"/>
</dbReference>
<reference evidence="1 2" key="1">
    <citation type="journal article" date="2015" name="Nature">
        <title>rRNA introns, odd ribosomes, and small enigmatic genomes across a large radiation of phyla.</title>
        <authorList>
            <person name="Brown C.T."/>
            <person name="Hug L.A."/>
            <person name="Thomas B.C."/>
            <person name="Sharon I."/>
            <person name="Castelle C.J."/>
            <person name="Singh A."/>
            <person name="Wilkins M.J."/>
            <person name="Williams K.H."/>
            <person name="Banfield J.F."/>
        </authorList>
    </citation>
    <scope>NUCLEOTIDE SEQUENCE [LARGE SCALE GENOMIC DNA]</scope>
</reference>
<dbReference type="GO" id="GO:0004222">
    <property type="term" value="F:metalloendopeptidase activity"/>
    <property type="evidence" value="ECO:0007669"/>
    <property type="project" value="TreeGrafter"/>
</dbReference>
<protein>
    <submittedName>
        <fullName evidence="1">Uncharacterized protein</fullName>
    </submittedName>
</protein>
<accession>A0A0G0FC66</accession>
<dbReference type="EMBL" id="LBSK01000019">
    <property type="protein sequence ID" value="KKQ16763.1"/>
    <property type="molecule type" value="Genomic_DNA"/>
</dbReference>
<dbReference type="Gene3D" id="2.70.70.10">
    <property type="entry name" value="Glucose Permease (Domain IIA)"/>
    <property type="match status" value="1"/>
</dbReference>
<evidence type="ECO:0000313" key="2">
    <source>
        <dbReference type="Proteomes" id="UP000033886"/>
    </source>
</evidence>
<dbReference type="PANTHER" id="PTHR21666">
    <property type="entry name" value="PEPTIDASE-RELATED"/>
    <property type="match status" value="1"/>
</dbReference>
<sequence>MATIKQRYEPNIKNTKYLKYPIKSDYRITEGFLYSKQELSVRGHYFHKGIDYACKWGTPVYASASGYLVASYHRYPTLNEDKTLMLYKGLPQGNGLGYFIQIFHPEKVCGIKGGRITQYGHLSKFAPGIYARTFKPIIIDYEKEILRKYKKSHKKVSGEKLQKKIAGTLALVKQYPWITKLYGYSFNENLPKKESYLYNEEELKYLKGSKYVKWVEQGELIGYTGSSSIIWGDLTYKENCERPSIKEFETWDEVHLHFEEAGRNIETRAKELQRDPYGIYLSKEHYQTPTVGNTLFTEDYQGRIW</sequence>
<proteinExistence type="predicted"/>
<organism evidence="1 2">
    <name type="scientific">candidate division WS6 bacterium GW2011_GWF1_36_8</name>
    <dbReference type="NCBI Taxonomy" id="1619098"/>
    <lineage>
        <taxon>Bacteria</taxon>
        <taxon>Candidatus Dojkabacteria</taxon>
    </lineage>
</organism>
<dbReference type="InterPro" id="IPR011055">
    <property type="entry name" value="Dup_hybrid_motif"/>
</dbReference>
<dbReference type="CDD" id="cd12797">
    <property type="entry name" value="M23_peptidase"/>
    <property type="match status" value="1"/>
</dbReference>